<organism evidence="1 2">
    <name type="scientific">Paenibacillus aceris</name>
    <dbReference type="NCBI Taxonomy" id="869555"/>
    <lineage>
        <taxon>Bacteria</taxon>
        <taxon>Bacillati</taxon>
        <taxon>Bacillota</taxon>
        <taxon>Bacilli</taxon>
        <taxon>Bacillales</taxon>
        <taxon>Paenibacillaceae</taxon>
        <taxon>Paenibacillus</taxon>
    </lineage>
</organism>
<sequence>MSVRAKFKVEAKDLGEQGRVLFRPVYSTDPGHENKAFWDATLAGEISMWISNKAAFAGFELGKELCPTNYDILLQK</sequence>
<comment type="caution">
    <text evidence="1">The sequence shown here is derived from an EMBL/GenBank/DDBJ whole genome shotgun (WGS) entry which is preliminary data.</text>
</comment>
<evidence type="ECO:0000313" key="1">
    <source>
        <dbReference type="EMBL" id="MBP1967569.1"/>
    </source>
</evidence>
<reference evidence="1 2" key="1">
    <citation type="submission" date="2021-03" db="EMBL/GenBank/DDBJ databases">
        <title>Genomic Encyclopedia of Type Strains, Phase IV (KMG-IV): sequencing the most valuable type-strain genomes for metagenomic binning, comparative biology and taxonomic classification.</title>
        <authorList>
            <person name="Goeker M."/>
        </authorList>
    </citation>
    <scope>NUCLEOTIDE SEQUENCE [LARGE SCALE GENOMIC DNA]</scope>
    <source>
        <strain evidence="1 2">DSM 24950</strain>
    </source>
</reference>
<dbReference type="RefSeq" id="WP_167063042.1">
    <property type="nucleotide sequence ID" value="NZ_JAAOZR010000027.1"/>
</dbReference>
<evidence type="ECO:0000313" key="2">
    <source>
        <dbReference type="Proteomes" id="UP001519344"/>
    </source>
</evidence>
<dbReference type="EMBL" id="JAGGKV010000036">
    <property type="protein sequence ID" value="MBP1967569.1"/>
    <property type="molecule type" value="Genomic_DNA"/>
</dbReference>
<accession>A0ABS4IBX7</accession>
<protein>
    <submittedName>
        <fullName evidence="1">Uncharacterized protein</fullName>
    </submittedName>
</protein>
<proteinExistence type="predicted"/>
<name>A0ABS4IBX7_9BACL</name>
<gene>
    <name evidence="1" type="ORF">J2Z65_006841</name>
</gene>
<dbReference type="Proteomes" id="UP001519344">
    <property type="component" value="Unassembled WGS sequence"/>
</dbReference>
<keyword evidence="2" id="KW-1185">Reference proteome</keyword>